<feature type="domain" description="AMP-dependent synthetase/ligase" evidence="1">
    <location>
        <begin position="16"/>
        <end position="316"/>
    </location>
</feature>
<dbReference type="InterPro" id="IPR042099">
    <property type="entry name" value="ANL_N_sf"/>
</dbReference>
<accession>A0A6J7D5S5</accession>
<name>A0A6J7D5S5_9ZZZZ</name>
<evidence type="ECO:0000259" key="1">
    <source>
        <dbReference type="Pfam" id="PF00501"/>
    </source>
</evidence>
<proteinExistence type="predicted"/>
<sequence>MSNLEQSEALSSISIRKTAEEFPQKTILISETEKLTALEFDQLVNSFSHTLERMQLTTHFLPILLGSTINSVIAYHSAIRSRTPFALIDSQIGSEYLSAILKRLGSPNFLVNTGNEVLDRSDIQQIFVGRDKEISFLAPEIDVKKSASVLFTSGSTGEPKGILWDWSTYDELFEGSRKYSNEGGKTYKMARFSSLAFTAGARQAMSVCVGNQVYMMNPTQSADKIIEFINREAMTDLAFSTSLGERIFDTKSASLTLDTINDIAIYGESADWVQIEKLRALTGNRARITNRYGSSEAPGAIIHFRIEPNEVPELGRVPVARIDEFQNLELVSISGDSELKELVITGCLAQGYFENEELTTQKFFQGEDGVRKYASGDLVKVNNNGLVTFIGRRDDLVKINGRLVEPSESEAVLRLIPGIEILTVIPHTDENGKSTLVAHLVLEAGSKLEPKHVYDILLEKLSSHLVPTKLVKHEKIPLNANGKIDRQYLLNNSWERWRVDEKAKEPTTYEKFALSQLQQVLNKPNLTLAEDVFGAGMDSLAAVEFGVAASFFGYLKINPSIFLKHRTAKEIGLYLQTMGATLESNIVELNKSGLQTPIFIFPGAGVTAIFYKEFADAVGQNQPLIIMEPKGLHTLENVEKTVEKMAHSAAEQIHELFPEGEIHLLGHSAGSVISCVTGMNLRTLGREVKMINLDQCGFANQISMSKRKYLITSNLSRLLDLVTRSPRELKASAKRRIKARNQSSYEFFLLHIGRLALKHKLAAKPDFQVHLLFCSIDKPLKDWENYEFLSFEKVGGSHMTLLNHEYLPNIVPKVLKFFNDSQQANYLNI</sequence>
<dbReference type="PROSITE" id="PS00455">
    <property type="entry name" value="AMP_BINDING"/>
    <property type="match status" value="1"/>
</dbReference>
<organism evidence="3">
    <name type="scientific">freshwater metagenome</name>
    <dbReference type="NCBI Taxonomy" id="449393"/>
    <lineage>
        <taxon>unclassified sequences</taxon>
        <taxon>metagenomes</taxon>
        <taxon>ecological metagenomes</taxon>
    </lineage>
</organism>
<dbReference type="InterPro" id="IPR029058">
    <property type="entry name" value="AB_hydrolase_fold"/>
</dbReference>
<dbReference type="InterPro" id="IPR000873">
    <property type="entry name" value="AMP-dep_synth/lig_dom"/>
</dbReference>
<protein>
    <submittedName>
        <fullName evidence="3">Unannotated protein</fullName>
    </submittedName>
</protein>
<reference evidence="3" key="1">
    <citation type="submission" date="2020-05" db="EMBL/GenBank/DDBJ databases">
        <authorList>
            <person name="Chiriac C."/>
            <person name="Salcher M."/>
            <person name="Ghai R."/>
            <person name="Kavagutti S V."/>
        </authorList>
    </citation>
    <scope>NUCLEOTIDE SEQUENCE</scope>
</reference>
<dbReference type="Gene3D" id="3.40.50.12780">
    <property type="entry name" value="N-terminal domain of ligase-like"/>
    <property type="match status" value="1"/>
</dbReference>
<dbReference type="Gene3D" id="3.40.50.1820">
    <property type="entry name" value="alpha/beta hydrolase"/>
    <property type="match status" value="1"/>
</dbReference>
<dbReference type="InterPro" id="IPR045851">
    <property type="entry name" value="AMP-bd_C_sf"/>
</dbReference>
<dbReference type="InterPro" id="IPR001031">
    <property type="entry name" value="Thioesterase"/>
</dbReference>
<dbReference type="SUPFAM" id="SSF53474">
    <property type="entry name" value="alpha/beta-Hydrolases"/>
    <property type="match status" value="1"/>
</dbReference>
<dbReference type="Pfam" id="PF00501">
    <property type="entry name" value="AMP-binding"/>
    <property type="match status" value="1"/>
</dbReference>
<dbReference type="PANTHER" id="PTHR45527:SF1">
    <property type="entry name" value="FATTY ACID SYNTHASE"/>
    <property type="match status" value="1"/>
</dbReference>
<dbReference type="PANTHER" id="PTHR45527">
    <property type="entry name" value="NONRIBOSOMAL PEPTIDE SYNTHETASE"/>
    <property type="match status" value="1"/>
</dbReference>
<dbReference type="GO" id="GO:0031177">
    <property type="term" value="F:phosphopantetheine binding"/>
    <property type="evidence" value="ECO:0007669"/>
    <property type="project" value="TreeGrafter"/>
</dbReference>
<evidence type="ECO:0000313" key="3">
    <source>
        <dbReference type="EMBL" id="CAB4862423.1"/>
    </source>
</evidence>
<dbReference type="GO" id="GO:0044550">
    <property type="term" value="P:secondary metabolite biosynthetic process"/>
    <property type="evidence" value="ECO:0007669"/>
    <property type="project" value="TreeGrafter"/>
</dbReference>
<dbReference type="GO" id="GO:0005737">
    <property type="term" value="C:cytoplasm"/>
    <property type="evidence" value="ECO:0007669"/>
    <property type="project" value="TreeGrafter"/>
</dbReference>
<gene>
    <name evidence="3" type="ORF">UFOPK3342_00500</name>
</gene>
<dbReference type="Gene3D" id="3.30.300.30">
    <property type="match status" value="1"/>
</dbReference>
<dbReference type="GO" id="GO:0043041">
    <property type="term" value="P:amino acid activation for nonribosomal peptide biosynthetic process"/>
    <property type="evidence" value="ECO:0007669"/>
    <property type="project" value="TreeGrafter"/>
</dbReference>
<dbReference type="SUPFAM" id="SSF56801">
    <property type="entry name" value="Acetyl-CoA synthetase-like"/>
    <property type="match status" value="1"/>
</dbReference>
<feature type="domain" description="Thioesterase" evidence="2">
    <location>
        <begin position="597"/>
        <end position="691"/>
    </location>
</feature>
<dbReference type="Pfam" id="PF00975">
    <property type="entry name" value="Thioesterase"/>
    <property type="match status" value="1"/>
</dbReference>
<dbReference type="EMBL" id="CAFBLH010000011">
    <property type="protein sequence ID" value="CAB4862423.1"/>
    <property type="molecule type" value="Genomic_DNA"/>
</dbReference>
<dbReference type="AlphaFoldDB" id="A0A6J7D5S5"/>
<dbReference type="InterPro" id="IPR020845">
    <property type="entry name" value="AMP-binding_CS"/>
</dbReference>
<evidence type="ECO:0000259" key="2">
    <source>
        <dbReference type="Pfam" id="PF00975"/>
    </source>
</evidence>